<name>G6AII6_9BACT</name>
<sequence length="32" mass="3811">MMTVFTNKLINENEKDEKKLCVSPLSDYQNDY</sequence>
<dbReference type="HOGENOM" id="CLU_3390782_0_0_10"/>
<gene>
    <name evidence="1" type="ORF">HMPREF9138_01913</name>
</gene>
<reference evidence="1 2" key="1">
    <citation type="submission" date="2011-10" db="EMBL/GenBank/DDBJ databases">
        <title>The Genome Sequence of Prevotella histicola F0411.</title>
        <authorList>
            <consortium name="The Broad Institute Genome Sequencing Platform"/>
            <person name="Earl A."/>
            <person name="Ward D."/>
            <person name="Feldgarden M."/>
            <person name="Gevers D."/>
            <person name="Izard J."/>
            <person name="Ganesan A."/>
            <person name="Blanton J.M."/>
            <person name="Baranova O.V."/>
            <person name="Tanner A.C."/>
            <person name="Mathney J.M.J."/>
            <person name="Dewhirst F.E."/>
            <person name="Young S.K."/>
            <person name="Zeng Q."/>
            <person name="Gargeya S."/>
            <person name="Fitzgerald M."/>
            <person name="Haas B."/>
            <person name="Abouelleil A."/>
            <person name="Alvarado L."/>
            <person name="Arachchi H.M."/>
            <person name="Berlin A."/>
            <person name="Brown A."/>
            <person name="Chapman S.B."/>
            <person name="Chen Z."/>
            <person name="Dunbar C."/>
            <person name="Freedman E."/>
            <person name="Gearin G."/>
            <person name="Gellesch M."/>
            <person name="Goldberg J."/>
            <person name="Griggs A."/>
            <person name="Gujja S."/>
            <person name="Heiman D."/>
            <person name="Howarth C."/>
            <person name="Larson L."/>
            <person name="Lui A."/>
            <person name="MacDonald P.J.P."/>
            <person name="Montmayeur A."/>
            <person name="Murphy C."/>
            <person name="Neiman D."/>
            <person name="Pearson M."/>
            <person name="Priest M."/>
            <person name="Roberts A."/>
            <person name="Saif S."/>
            <person name="Shea T."/>
            <person name="Shenoy N."/>
            <person name="Sisk P."/>
            <person name="Stolte C."/>
            <person name="Sykes S."/>
            <person name="Wortman J."/>
            <person name="Nusbaum C."/>
            <person name="Birren B."/>
        </authorList>
    </citation>
    <scope>NUCLEOTIDE SEQUENCE [LARGE SCALE GENOMIC DNA]</scope>
    <source>
        <strain evidence="1 2">F0411</strain>
    </source>
</reference>
<dbReference type="STRING" id="857291.HMPREF9138_01913"/>
<proteinExistence type="predicted"/>
<comment type="caution">
    <text evidence="1">The sequence shown here is derived from an EMBL/GenBank/DDBJ whole genome shotgun (WGS) entry which is preliminary data.</text>
</comment>
<protein>
    <submittedName>
        <fullName evidence="1">Uncharacterized protein</fullName>
    </submittedName>
</protein>
<keyword evidence="2" id="KW-1185">Reference proteome</keyword>
<evidence type="ECO:0000313" key="2">
    <source>
        <dbReference type="Proteomes" id="UP000004597"/>
    </source>
</evidence>
<dbReference type="Proteomes" id="UP000004597">
    <property type="component" value="Unassembled WGS sequence"/>
</dbReference>
<dbReference type="EMBL" id="AFXP01000021">
    <property type="protein sequence ID" value="EHG15461.1"/>
    <property type="molecule type" value="Genomic_DNA"/>
</dbReference>
<organism evidence="1 2">
    <name type="scientific">Prevotella histicola F0411</name>
    <dbReference type="NCBI Taxonomy" id="857291"/>
    <lineage>
        <taxon>Bacteria</taxon>
        <taxon>Pseudomonadati</taxon>
        <taxon>Bacteroidota</taxon>
        <taxon>Bacteroidia</taxon>
        <taxon>Bacteroidales</taxon>
        <taxon>Prevotellaceae</taxon>
        <taxon>Prevotella</taxon>
    </lineage>
</organism>
<accession>G6AII6</accession>
<dbReference type="AlphaFoldDB" id="G6AII6"/>
<evidence type="ECO:0000313" key="1">
    <source>
        <dbReference type="EMBL" id="EHG15461.1"/>
    </source>
</evidence>